<gene>
    <name evidence="9" type="ORF">F0562_005310</name>
</gene>
<proteinExistence type="predicted"/>
<feature type="coiled-coil region" evidence="6">
    <location>
        <begin position="229"/>
        <end position="256"/>
    </location>
</feature>
<evidence type="ECO:0000313" key="10">
    <source>
        <dbReference type="Proteomes" id="UP000325577"/>
    </source>
</evidence>
<dbReference type="GO" id="GO:0008270">
    <property type="term" value="F:zinc ion binding"/>
    <property type="evidence" value="ECO:0007669"/>
    <property type="project" value="UniProtKB-KW"/>
</dbReference>
<feature type="domain" description="C3H1-type" evidence="8">
    <location>
        <begin position="390"/>
        <end position="418"/>
    </location>
</feature>
<keyword evidence="6" id="KW-0175">Coiled coil</keyword>
<evidence type="ECO:0000256" key="6">
    <source>
        <dbReference type="SAM" id="Coils"/>
    </source>
</evidence>
<dbReference type="Proteomes" id="UP000325577">
    <property type="component" value="Linkage Group LG2"/>
</dbReference>
<keyword evidence="1 5" id="KW-0479">Metal-binding</keyword>
<dbReference type="Gene3D" id="4.10.1000.10">
    <property type="entry name" value="Zinc finger, CCCH-type"/>
    <property type="match status" value="2"/>
</dbReference>
<evidence type="ECO:0000313" key="9">
    <source>
        <dbReference type="EMBL" id="KAA8530601.1"/>
    </source>
</evidence>
<dbReference type="PANTHER" id="PTHR12547:SF162">
    <property type="entry name" value="ZINC FINGER CCCH DOMAIN-CONTAINING PROTEIN 15"/>
    <property type="match status" value="1"/>
</dbReference>
<dbReference type="AlphaFoldDB" id="A0A5J5ANF3"/>
<keyword evidence="4 5" id="KW-0862">Zinc</keyword>
<feature type="region of interest" description="Disordered" evidence="7">
    <location>
        <begin position="130"/>
        <end position="165"/>
    </location>
</feature>
<dbReference type="InterPro" id="IPR045877">
    <property type="entry name" value="ZFP36-like"/>
</dbReference>
<evidence type="ECO:0000256" key="7">
    <source>
        <dbReference type="SAM" id="MobiDB-lite"/>
    </source>
</evidence>
<feature type="compositionally biased region" description="Low complexity" evidence="7">
    <location>
        <begin position="134"/>
        <end position="151"/>
    </location>
</feature>
<sequence>MFSNESDVSLERYWRRRQYRRIDGATKNRKNVKVIKIGGSRRRFWRIKAIPKLRLKLASPLKLWTKFKTAYIKMMLNLAGTVGSLNDGNVFGGKRIPKRRQVPPVYSKDEFENRLSLLVVLVSKIRSEMQNEVSPSDGDNNNDNNSSTNSSPHASRNILLSPSSQNQSDAIDFTSFYSSMFLPNSNSLSITPSDCSFDDDATENRLHQTGIVLEYQQLYNRYAMCVAHLQRIIDEVDALRQENDDLRLANTDLVKRLGVLSHATIQKCLLSSGRPPLSFINDFNRVNIRGTTRDNHVTEEISNISPTSVIEHNRSERRNVERVSLPKSISVRSSGYLKVNQRGGSIGGPSRSMSRHPVTSPIPDGSQRVYVPGGKREEAAMEFEVYNQGMQKTELCNKWQETGTCPYGDNCQFAHGITELRPVIRHPRYKTEVCRMVLTGGSCPYGHRCHFRHSLTEQEKLLGPQ</sequence>
<feature type="compositionally biased region" description="Polar residues" evidence="7">
    <location>
        <begin position="152"/>
        <end position="165"/>
    </location>
</feature>
<keyword evidence="2" id="KW-0677">Repeat</keyword>
<feature type="zinc finger region" description="C3H1-type" evidence="5">
    <location>
        <begin position="390"/>
        <end position="418"/>
    </location>
</feature>
<keyword evidence="3 5" id="KW-0863">Zinc-finger</keyword>
<organism evidence="9 10">
    <name type="scientific">Nyssa sinensis</name>
    <dbReference type="NCBI Taxonomy" id="561372"/>
    <lineage>
        <taxon>Eukaryota</taxon>
        <taxon>Viridiplantae</taxon>
        <taxon>Streptophyta</taxon>
        <taxon>Embryophyta</taxon>
        <taxon>Tracheophyta</taxon>
        <taxon>Spermatophyta</taxon>
        <taxon>Magnoliopsida</taxon>
        <taxon>eudicotyledons</taxon>
        <taxon>Gunneridae</taxon>
        <taxon>Pentapetalae</taxon>
        <taxon>asterids</taxon>
        <taxon>Cornales</taxon>
        <taxon>Nyssaceae</taxon>
        <taxon>Nyssa</taxon>
    </lineage>
</organism>
<feature type="domain" description="C3H1-type" evidence="8">
    <location>
        <begin position="428"/>
        <end position="456"/>
    </location>
</feature>
<dbReference type="SMART" id="SM00356">
    <property type="entry name" value="ZnF_C3H1"/>
    <property type="match status" value="2"/>
</dbReference>
<dbReference type="PROSITE" id="PS50103">
    <property type="entry name" value="ZF_C3H1"/>
    <property type="match status" value="2"/>
</dbReference>
<dbReference type="PANTHER" id="PTHR12547">
    <property type="entry name" value="CCCH ZINC FINGER/TIS11-RELATED"/>
    <property type="match status" value="1"/>
</dbReference>
<evidence type="ECO:0000256" key="5">
    <source>
        <dbReference type="PROSITE-ProRule" id="PRU00723"/>
    </source>
</evidence>
<dbReference type="FunFam" id="4.10.1000.10:FF:000002">
    <property type="entry name" value="Zinc finger protein 36, C3H1 type-like 1"/>
    <property type="match status" value="1"/>
</dbReference>
<dbReference type="EMBL" id="CM018043">
    <property type="protein sequence ID" value="KAA8530601.1"/>
    <property type="molecule type" value="Genomic_DNA"/>
</dbReference>
<evidence type="ECO:0000256" key="2">
    <source>
        <dbReference type="ARBA" id="ARBA00022737"/>
    </source>
</evidence>
<dbReference type="Pfam" id="PF00642">
    <property type="entry name" value="zf-CCCH"/>
    <property type="match status" value="2"/>
</dbReference>
<evidence type="ECO:0000259" key="8">
    <source>
        <dbReference type="PROSITE" id="PS50103"/>
    </source>
</evidence>
<dbReference type="OrthoDB" id="410307at2759"/>
<feature type="zinc finger region" description="C3H1-type" evidence="5">
    <location>
        <begin position="428"/>
        <end position="456"/>
    </location>
</feature>
<dbReference type="FunFam" id="4.10.1000.10:FF:000001">
    <property type="entry name" value="zinc finger CCCH domain-containing protein 15-like"/>
    <property type="match status" value="1"/>
</dbReference>
<accession>A0A5J5ANF3</accession>
<evidence type="ECO:0000256" key="4">
    <source>
        <dbReference type="ARBA" id="ARBA00022833"/>
    </source>
</evidence>
<dbReference type="InterPro" id="IPR036855">
    <property type="entry name" value="Znf_CCCH_sf"/>
</dbReference>
<dbReference type="SUPFAM" id="SSF90229">
    <property type="entry name" value="CCCH zinc finger"/>
    <property type="match status" value="2"/>
</dbReference>
<dbReference type="GO" id="GO:0003729">
    <property type="term" value="F:mRNA binding"/>
    <property type="evidence" value="ECO:0007669"/>
    <property type="project" value="InterPro"/>
</dbReference>
<keyword evidence="10" id="KW-1185">Reference proteome</keyword>
<reference evidence="9 10" key="1">
    <citation type="submission" date="2019-09" db="EMBL/GenBank/DDBJ databases">
        <title>A chromosome-level genome assembly of the Chinese tupelo Nyssa sinensis.</title>
        <authorList>
            <person name="Yang X."/>
            <person name="Kang M."/>
            <person name="Yang Y."/>
            <person name="Xiong H."/>
            <person name="Wang M."/>
            <person name="Zhang Z."/>
            <person name="Wang Z."/>
            <person name="Wu H."/>
            <person name="Ma T."/>
            <person name="Liu J."/>
            <person name="Xi Z."/>
        </authorList>
    </citation>
    <scope>NUCLEOTIDE SEQUENCE [LARGE SCALE GENOMIC DNA]</scope>
    <source>
        <strain evidence="9">J267</strain>
        <tissue evidence="9">Leaf</tissue>
    </source>
</reference>
<dbReference type="InterPro" id="IPR000571">
    <property type="entry name" value="Znf_CCCH"/>
</dbReference>
<evidence type="ECO:0000256" key="1">
    <source>
        <dbReference type="ARBA" id="ARBA00022723"/>
    </source>
</evidence>
<evidence type="ECO:0000256" key="3">
    <source>
        <dbReference type="ARBA" id="ARBA00022771"/>
    </source>
</evidence>
<protein>
    <recommendedName>
        <fullName evidence="8">C3H1-type domain-containing protein</fullName>
    </recommendedName>
</protein>
<feature type="region of interest" description="Disordered" evidence="7">
    <location>
        <begin position="340"/>
        <end position="366"/>
    </location>
</feature>
<name>A0A5J5ANF3_9ASTE</name>